<gene>
    <name evidence="1" type="primary">pta_2</name>
    <name evidence="1" type="ORF">NCTC8258_02238</name>
</gene>
<protein>
    <submittedName>
        <fullName evidence="1">Phosphate acetyltransferase</fullName>
        <ecNumber evidence="1">2.3.1.8</ecNumber>
    </submittedName>
</protein>
<evidence type="ECO:0000313" key="1">
    <source>
        <dbReference type="EMBL" id="SUH14548.1"/>
    </source>
</evidence>
<sequence length="44" mass="5253">MTHERIEKVQEYVANYVNAEWIESLTATSERSRRLSLRRRSATN</sequence>
<dbReference type="EMBL" id="UGXS01000004">
    <property type="protein sequence ID" value="SUH14548.1"/>
    <property type="molecule type" value="Genomic_DNA"/>
</dbReference>
<dbReference type="AlphaFoldDB" id="A0A379W666"/>
<reference evidence="1 2" key="1">
    <citation type="submission" date="2018-06" db="EMBL/GenBank/DDBJ databases">
        <authorList>
            <consortium name="Pathogen Informatics"/>
            <person name="Doyle S."/>
        </authorList>
    </citation>
    <scope>NUCLEOTIDE SEQUENCE [LARGE SCALE GENOMIC DNA]</scope>
    <source>
        <strain evidence="1 2">NCTC8258</strain>
    </source>
</reference>
<dbReference type="EC" id="2.3.1.8" evidence="1"/>
<evidence type="ECO:0000313" key="2">
    <source>
        <dbReference type="Proteomes" id="UP000255509"/>
    </source>
</evidence>
<keyword evidence="1" id="KW-0012">Acyltransferase</keyword>
<organism evidence="1 2">
    <name type="scientific">Salmonella enterica I</name>
    <dbReference type="NCBI Taxonomy" id="59201"/>
    <lineage>
        <taxon>Bacteria</taxon>
        <taxon>Pseudomonadati</taxon>
        <taxon>Pseudomonadota</taxon>
        <taxon>Gammaproteobacteria</taxon>
        <taxon>Enterobacterales</taxon>
        <taxon>Enterobacteriaceae</taxon>
        <taxon>Salmonella</taxon>
    </lineage>
</organism>
<dbReference type="Proteomes" id="UP000255509">
    <property type="component" value="Unassembled WGS sequence"/>
</dbReference>
<name>A0A379W666_SALET</name>
<proteinExistence type="predicted"/>
<accession>A0A379W666</accession>
<dbReference type="GO" id="GO:0008959">
    <property type="term" value="F:phosphate acetyltransferase activity"/>
    <property type="evidence" value="ECO:0007669"/>
    <property type="project" value="UniProtKB-EC"/>
</dbReference>
<keyword evidence="1" id="KW-0808">Transferase</keyword>